<dbReference type="PANTHER" id="PTHR36541">
    <property type="entry name" value="SUPEROXIDE REDUCTASE-RELATED"/>
    <property type="match status" value="1"/>
</dbReference>
<gene>
    <name evidence="7" type="ORF">IAD32_05390</name>
</gene>
<evidence type="ECO:0000256" key="5">
    <source>
        <dbReference type="ARBA" id="ARBA00023004"/>
    </source>
</evidence>
<dbReference type="Gene3D" id="2.20.28.100">
    <property type="entry name" value="Desulphoferrodoxin, N-terminal domain"/>
    <property type="match status" value="1"/>
</dbReference>
<feature type="domain" description="Desulfoferrodoxin ferrous iron-binding" evidence="6">
    <location>
        <begin position="42"/>
        <end position="126"/>
    </location>
</feature>
<dbReference type="Proteomes" id="UP000886787">
    <property type="component" value="Unassembled WGS sequence"/>
</dbReference>
<evidence type="ECO:0000256" key="1">
    <source>
        <dbReference type="ARBA" id="ARBA00005941"/>
    </source>
</evidence>
<dbReference type="AlphaFoldDB" id="A0A9D1CV06"/>
<protein>
    <submittedName>
        <fullName evidence="7">Desulfoferrodoxin</fullName>
    </submittedName>
</protein>
<comment type="caution">
    <text evidence="7">The sequence shown here is derived from an EMBL/GenBank/DDBJ whole genome shotgun (WGS) entry which is preliminary data.</text>
</comment>
<keyword evidence="3" id="KW-0479">Metal-binding</keyword>
<keyword evidence="2" id="KW-0813">Transport</keyword>
<dbReference type="InterPro" id="IPR051233">
    <property type="entry name" value="Desulfoferrodoxin_SOR"/>
</dbReference>
<keyword evidence="5" id="KW-0408">Iron</keyword>
<dbReference type="EMBL" id="DVFW01000026">
    <property type="protein sequence ID" value="HIQ80704.1"/>
    <property type="molecule type" value="Genomic_DNA"/>
</dbReference>
<evidence type="ECO:0000256" key="2">
    <source>
        <dbReference type="ARBA" id="ARBA00022448"/>
    </source>
</evidence>
<evidence type="ECO:0000256" key="4">
    <source>
        <dbReference type="ARBA" id="ARBA00022982"/>
    </source>
</evidence>
<reference evidence="7" key="2">
    <citation type="journal article" date="2021" name="PeerJ">
        <title>Extensive microbial diversity within the chicken gut microbiome revealed by metagenomics and culture.</title>
        <authorList>
            <person name="Gilroy R."/>
            <person name="Ravi A."/>
            <person name="Getino M."/>
            <person name="Pursley I."/>
            <person name="Horton D.L."/>
            <person name="Alikhan N.F."/>
            <person name="Baker D."/>
            <person name="Gharbi K."/>
            <person name="Hall N."/>
            <person name="Watson M."/>
            <person name="Adriaenssens E.M."/>
            <person name="Foster-Nyarko E."/>
            <person name="Jarju S."/>
            <person name="Secka A."/>
            <person name="Antonio M."/>
            <person name="Oren A."/>
            <person name="Chaudhuri R.R."/>
            <person name="La Ragione R."/>
            <person name="Hildebrand F."/>
            <person name="Pallen M.J."/>
        </authorList>
    </citation>
    <scope>NUCLEOTIDE SEQUENCE</scope>
    <source>
        <strain evidence="7">ChiSjej1B19-3389</strain>
    </source>
</reference>
<evidence type="ECO:0000259" key="6">
    <source>
        <dbReference type="Pfam" id="PF01880"/>
    </source>
</evidence>
<evidence type="ECO:0000313" key="8">
    <source>
        <dbReference type="Proteomes" id="UP000886787"/>
    </source>
</evidence>
<reference evidence="7" key="1">
    <citation type="submission" date="2020-10" db="EMBL/GenBank/DDBJ databases">
        <authorList>
            <person name="Gilroy R."/>
        </authorList>
    </citation>
    <scope>NUCLEOTIDE SEQUENCE</scope>
    <source>
        <strain evidence="7">ChiSjej1B19-3389</strain>
    </source>
</reference>
<dbReference type="InterPro" id="IPR038094">
    <property type="entry name" value="Desulfoferrodoxin_N_sf"/>
</dbReference>
<sequence length="129" mass="14360">MTKHQKFFLCKHCGNLAGLIIDRGVPIYCCSEPMVQLEANTTDGAQEKHGPVVQMDGNHVNVAVGSAPHPMEENHYIEFVYLQTCCGGQRKSLRPNEAPKVQFSLAEGETPKAVYSYCNRHGLWKTDLV</sequence>
<dbReference type="GO" id="GO:0005506">
    <property type="term" value="F:iron ion binding"/>
    <property type="evidence" value="ECO:0007669"/>
    <property type="project" value="InterPro"/>
</dbReference>
<dbReference type="GO" id="GO:0016491">
    <property type="term" value="F:oxidoreductase activity"/>
    <property type="evidence" value="ECO:0007669"/>
    <property type="project" value="InterPro"/>
</dbReference>
<dbReference type="InterPro" id="IPR036073">
    <property type="entry name" value="Desulfoferrodoxin_Fe-bd_dom_sf"/>
</dbReference>
<dbReference type="InterPro" id="IPR002742">
    <property type="entry name" value="Desulfoferrodoxin_Fe-bd_dom"/>
</dbReference>
<dbReference type="Pfam" id="PF01880">
    <property type="entry name" value="Desulfoferrodox"/>
    <property type="match status" value="1"/>
</dbReference>
<dbReference type="Gene3D" id="2.60.40.730">
    <property type="entry name" value="SOR catalytic domain"/>
    <property type="match status" value="1"/>
</dbReference>
<keyword evidence="4" id="KW-0249">Electron transport</keyword>
<comment type="similarity">
    <text evidence="1">Belongs to the desulfoferrodoxin family.</text>
</comment>
<evidence type="ECO:0000313" key="7">
    <source>
        <dbReference type="EMBL" id="HIQ80704.1"/>
    </source>
</evidence>
<organism evidence="7 8">
    <name type="scientific">Candidatus Scatavimonas merdigallinarum</name>
    <dbReference type="NCBI Taxonomy" id="2840914"/>
    <lineage>
        <taxon>Bacteria</taxon>
        <taxon>Bacillati</taxon>
        <taxon>Bacillota</taxon>
        <taxon>Clostridia</taxon>
        <taxon>Eubacteriales</taxon>
        <taxon>Oscillospiraceae</taxon>
        <taxon>Oscillospiraceae incertae sedis</taxon>
        <taxon>Candidatus Scatavimonas</taxon>
    </lineage>
</organism>
<evidence type="ECO:0000256" key="3">
    <source>
        <dbReference type="ARBA" id="ARBA00022723"/>
    </source>
</evidence>
<name>A0A9D1CV06_9FIRM</name>
<dbReference type="SUPFAM" id="SSF49367">
    <property type="entry name" value="Superoxide reductase-like"/>
    <property type="match status" value="1"/>
</dbReference>
<proteinExistence type="inferred from homology"/>
<dbReference type="SUPFAM" id="SSF57802">
    <property type="entry name" value="Rubredoxin-like"/>
    <property type="match status" value="1"/>
</dbReference>
<dbReference type="PANTHER" id="PTHR36541:SF1">
    <property type="entry name" value="SUPEROXIDE REDUCTASE-RELATED"/>
    <property type="match status" value="1"/>
</dbReference>
<accession>A0A9D1CV06</accession>